<feature type="domain" description="BRCT" evidence="3">
    <location>
        <begin position="158"/>
        <end position="235"/>
    </location>
</feature>
<dbReference type="Pfam" id="PF12826">
    <property type="entry name" value="HHH_2"/>
    <property type="match status" value="1"/>
</dbReference>
<dbReference type="InterPro" id="IPR036420">
    <property type="entry name" value="BRCT_dom_sf"/>
</dbReference>
<feature type="non-terminal residue" evidence="4">
    <location>
        <position position="1"/>
    </location>
</feature>
<dbReference type="SMART" id="SM00292">
    <property type="entry name" value="BRCT"/>
    <property type="match status" value="1"/>
</dbReference>
<gene>
    <name evidence="4" type="ORF">P5G65_26340</name>
</gene>
<dbReference type="SMART" id="SM00278">
    <property type="entry name" value="HhH1"/>
    <property type="match status" value="2"/>
</dbReference>
<dbReference type="Pfam" id="PF00533">
    <property type="entry name" value="BRCT"/>
    <property type="match status" value="1"/>
</dbReference>
<keyword evidence="1" id="KW-0227">DNA damage</keyword>
<dbReference type="Gene3D" id="3.40.50.10190">
    <property type="entry name" value="BRCT domain"/>
    <property type="match status" value="1"/>
</dbReference>
<reference evidence="4 5" key="1">
    <citation type="submission" date="2023-03" db="EMBL/GenBank/DDBJ databases">
        <title>Bacillus Genome Sequencing.</title>
        <authorList>
            <person name="Dunlap C."/>
        </authorList>
    </citation>
    <scope>NUCLEOTIDE SEQUENCE [LARGE SCALE GENOMIC DNA]</scope>
    <source>
        <strain evidence="4 5">NRS-1351</strain>
    </source>
</reference>
<evidence type="ECO:0000313" key="4">
    <source>
        <dbReference type="EMBL" id="MEB4797431.1"/>
    </source>
</evidence>
<dbReference type="Proteomes" id="UP001355653">
    <property type="component" value="Unassembled WGS sequence"/>
</dbReference>
<dbReference type="InterPro" id="IPR010994">
    <property type="entry name" value="RuvA_2-like"/>
</dbReference>
<dbReference type="PROSITE" id="PS50172">
    <property type="entry name" value="BRCT"/>
    <property type="match status" value="1"/>
</dbReference>
<dbReference type="SUPFAM" id="SSF52113">
    <property type="entry name" value="BRCT domain"/>
    <property type="match status" value="1"/>
</dbReference>
<dbReference type="EMBL" id="JAROBY010000053">
    <property type="protein sequence ID" value="MEB4797431.1"/>
    <property type="molecule type" value="Genomic_DNA"/>
</dbReference>
<dbReference type="InterPro" id="IPR041663">
    <property type="entry name" value="DisA/LigA_HHH"/>
</dbReference>
<evidence type="ECO:0000259" key="3">
    <source>
        <dbReference type="PROSITE" id="PS50172"/>
    </source>
</evidence>
<accession>A0ABU6DIR2</accession>
<dbReference type="InterPro" id="IPR003583">
    <property type="entry name" value="Hlx-hairpin-Hlx_DNA-bd_motif"/>
</dbReference>
<organism evidence="4 5">
    <name type="scientific">Paenibacillus chondroitinus</name>
    <dbReference type="NCBI Taxonomy" id="59842"/>
    <lineage>
        <taxon>Bacteria</taxon>
        <taxon>Bacillati</taxon>
        <taxon>Bacillota</taxon>
        <taxon>Bacilli</taxon>
        <taxon>Bacillales</taxon>
        <taxon>Paenibacillaceae</taxon>
        <taxon>Paenibacillus</taxon>
    </lineage>
</organism>
<dbReference type="SUPFAM" id="SSF47781">
    <property type="entry name" value="RuvA domain 2-like"/>
    <property type="match status" value="1"/>
</dbReference>
<evidence type="ECO:0000313" key="5">
    <source>
        <dbReference type="Proteomes" id="UP001355653"/>
    </source>
</evidence>
<dbReference type="InterPro" id="IPR001357">
    <property type="entry name" value="BRCT_dom"/>
</dbReference>
<name>A0ABU6DIR2_9BACL</name>
<sequence length="235" mass="25829">MRGIIYFASKDAMDIEGFGPSSVEALMSEGYIKNIADIYHLKEYRDELIEKGIVGREKSVDNLLNAIDKSKENDLDQLITGFGIKNVGKQTARALTSSFANVDEISNATYDQLIMLPDFGETVANSVLNFFSLSSTHDLIEKLKKAGVNTQSKVSEVSKDDRFTGKTFVITGTLPNLKRDEATRLIQMHGGKVSSSVSKKTSFVLAGEEAGSKLTKAEELGVKIIDEQEFTDMLN</sequence>
<protein>
    <submittedName>
        <fullName evidence="4">Helix-hairpin-helix domain-containing protein</fullName>
    </submittedName>
</protein>
<proteinExistence type="predicted"/>
<dbReference type="Gene3D" id="1.10.150.20">
    <property type="entry name" value="5' to 3' exonuclease, C-terminal subdomain"/>
    <property type="match status" value="2"/>
</dbReference>
<keyword evidence="5" id="KW-1185">Reference proteome</keyword>
<dbReference type="RefSeq" id="WP_325074604.1">
    <property type="nucleotide sequence ID" value="NZ_JAROBY010000053.1"/>
</dbReference>
<comment type="caution">
    <text evidence="4">The sequence shown here is derived from an EMBL/GenBank/DDBJ whole genome shotgun (WGS) entry which is preliminary data.</text>
</comment>
<evidence type="ECO:0000256" key="2">
    <source>
        <dbReference type="ARBA" id="ARBA00023204"/>
    </source>
</evidence>
<evidence type="ECO:0000256" key="1">
    <source>
        <dbReference type="ARBA" id="ARBA00022763"/>
    </source>
</evidence>
<keyword evidence="2" id="KW-0234">DNA repair</keyword>